<gene>
    <name evidence="9" type="ORF">QYF61_004522</name>
</gene>
<keyword evidence="6" id="KW-0695">RNA-directed DNA polymerase</keyword>
<dbReference type="AlphaFoldDB" id="A0AAN7RKJ9"/>
<dbReference type="PANTHER" id="PTHR41694">
    <property type="entry name" value="ENDOGENOUS RETROVIRUS GROUP K MEMBER POL PROTEIN"/>
    <property type="match status" value="1"/>
</dbReference>
<dbReference type="GO" id="GO:0016787">
    <property type="term" value="F:hydrolase activity"/>
    <property type="evidence" value="ECO:0007669"/>
    <property type="project" value="UniProtKB-KW"/>
</dbReference>
<keyword evidence="2" id="KW-0548">Nucleotidyltransferase</keyword>
<dbReference type="Proteomes" id="UP001333110">
    <property type="component" value="Unassembled WGS sequence"/>
</dbReference>
<evidence type="ECO:0000256" key="6">
    <source>
        <dbReference type="ARBA" id="ARBA00022918"/>
    </source>
</evidence>
<dbReference type="PANTHER" id="PTHR41694:SF5">
    <property type="entry name" value="RIBONUCLEASE H"/>
    <property type="match status" value="1"/>
</dbReference>
<evidence type="ECO:0000256" key="2">
    <source>
        <dbReference type="ARBA" id="ARBA00022695"/>
    </source>
</evidence>
<dbReference type="InterPro" id="IPR036397">
    <property type="entry name" value="RNaseH_sf"/>
</dbReference>
<dbReference type="GO" id="GO:0003676">
    <property type="term" value="F:nucleic acid binding"/>
    <property type="evidence" value="ECO:0007669"/>
    <property type="project" value="InterPro"/>
</dbReference>
<evidence type="ECO:0000256" key="3">
    <source>
        <dbReference type="ARBA" id="ARBA00022722"/>
    </source>
</evidence>
<evidence type="ECO:0000256" key="5">
    <source>
        <dbReference type="ARBA" id="ARBA00022801"/>
    </source>
</evidence>
<feature type="domain" description="Integrase catalytic" evidence="8">
    <location>
        <begin position="156"/>
        <end position="259"/>
    </location>
</feature>
<accession>A0AAN7RKJ9</accession>
<name>A0AAN7RKJ9_MYCAM</name>
<dbReference type="Gene3D" id="3.30.420.10">
    <property type="entry name" value="Ribonuclease H-like superfamily/Ribonuclease H"/>
    <property type="match status" value="1"/>
</dbReference>
<organism evidence="9 10">
    <name type="scientific">Mycteria americana</name>
    <name type="common">Wood stork</name>
    <dbReference type="NCBI Taxonomy" id="33587"/>
    <lineage>
        <taxon>Eukaryota</taxon>
        <taxon>Metazoa</taxon>
        <taxon>Chordata</taxon>
        <taxon>Craniata</taxon>
        <taxon>Vertebrata</taxon>
        <taxon>Euteleostomi</taxon>
        <taxon>Archelosauria</taxon>
        <taxon>Archosauria</taxon>
        <taxon>Dinosauria</taxon>
        <taxon>Saurischia</taxon>
        <taxon>Theropoda</taxon>
        <taxon>Coelurosauria</taxon>
        <taxon>Aves</taxon>
        <taxon>Neognathae</taxon>
        <taxon>Neoaves</taxon>
        <taxon>Aequornithes</taxon>
        <taxon>Ciconiiformes</taxon>
        <taxon>Ciconiidae</taxon>
        <taxon>Mycteria</taxon>
    </lineage>
</organism>
<dbReference type="EMBL" id="JAUNZN010000018">
    <property type="protein sequence ID" value="KAK4810559.1"/>
    <property type="molecule type" value="Genomic_DNA"/>
</dbReference>
<protein>
    <recommendedName>
        <fullName evidence="8">Integrase catalytic domain-containing protein</fullName>
    </recommendedName>
</protein>
<dbReference type="PROSITE" id="PS50994">
    <property type="entry name" value="INTEGRASE"/>
    <property type="match status" value="1"/>
</dbReference>
<keyword evidence="4" id="KW-0255">Endonuclease</keyword>
<keyword evidence="1" id="KW-0808">Transferase</keyword>
<evidence type="ECO:0000313" key="9">
    <source>
        <dbReference type="EMBL" id="KAK4810559.1"/>
    </source>
</evidence>
<dbReference type="Pfam" id="PF00665">
    <property type="entry name" value="rve"/>
    <property type="match status" value="1"/>
</dbReference>
<dbReference type="InterPro" id="IPR001584">
    <property type="entry name" value="Integrase_cat-core"/>
</dbReference>
<feature type="non-terminal residue" evidence="9">
    <location>
        <position position="328"/>
    </location>
</feature>
<keyword evidence="7" id="KW-0472">Membrane</keyword>
<dbReference type="GO" id="GO:0004519">
    <property type="term" value="F:endonuclease activity"/>
    <property type="evidence" value="ECO:0007669"/>
    <property type="project" value="UniProtKB-KW"/>
</dbReference>
<keyword evidence="10" id="KW-1185">Reference proteome</keyword>
<dbReference type="GO" id="GO:0003964">
    <property type="term" value="F:RNA-directed DNA polymerase activity"/>
    <property type="evidence" value="ECO:0007669"/>
    <property type="project" value="UniProtKB-KW"/>
</dbReference>
<dbReference type="Gene3D" id="1.10.340.70">
    <property type="match status" value="1"/>
</dbReference>
<dbReference type="SUPFAM" id="SSF53098">
    <property type="entry name" value="Ribonuclease H-like"/>
    <property type="match status" value="1"/>
</dbReference>
<evidence type="ECO:0000256" key="4">
    <source>
        <dbReference type="ARBA" id="ARBA00022759"/>
    </source>
</evidence>
<keyword evidence="7" id="KW-0812">Transmembrane</keyword>
<evidence type="ECO:0000256" key="1">
    <source>
        <dbReference type="ARBA" id="ARBA00022679"/>
    </source>
</evidence>
<evidence type="ECO:0000259" key="8">
    <source>
        <dbReference type="PROSITE" id="PS50994"/>
    </source>
</evidence>
<keyword evidence="5" id="KW-0378">Hydrolase</keyword>
<comment type="caution">
    <text evidence="9">The sequence shown here is derived from an EMBL/GenBank/DDBJ whole genome shotgun (WGS) entry which is preliminary data.</text>
</comment>
<dbReference type="InterPro" id="IPR012337">
    <property type="entry name" value="RNaseH-like_sf"/>
</dbReference>
<evidence type="ECO:0000256" key="7">
    <source>
        <dbReference type="SAM" id="Phobius"/>
    </source>
</evidence>
<feature type="transmembrane region" description="Helical" evidence="7">
    <location>
        <begin position="284"/>
        <end position="310"/>
    </location>
</feature>
<dbReference type="GO" id="GO:0015074">
    <property type="term" value="P:DNA integration"/>
    <property type="evidence" value="ECO:0007669"/>
    <property type="project" value="InterPro"/>
</dbReference>
<keyword evidence="7" id="KW-1133">Transmembrane helix</keyword>
<sequence length="328" mass="36576">MQIAPQVATMFETLTLSVSHNRTRATGHKLCTFTSGVHLAITVYQGCIDLLKPGHSPNRLAKYQAVLLEQDDIVISLTSALNPATLLISEKMMEILLEKLHQETHSGADALVLIAKRHIIGPKMQSLVDIIVKKCAICCANKPKIAKKIMGGIVKQGITPGEYWQIDFTELPRCNLYKYLLTPFSGWPEAFPSRTNKAREVIKVLLKEIIPRFGVPEGISSDNGPHFIAEIVQGVSRFLDMPQSSGKVERMNQTLKRQISEVCQETQMKWGDQIHLSHFNLSSLIHLLVVLMFLSGLTLGNVSIYVTYFYNKVLYSGSNILPQCCSPD</sequence>
<keyword evidence="3" id="KW-0540">Nuclease</keyword>
<reference evidence="9 10" key="1">
    <citation type="journal article" date="2023" name="J. Hered.">
        <title>Chromosome-level genome of the wood stork (Mycteria americana) provides insight into avian chromosome evolution.</title>
        <authorList>
            <person name="Flamio R. Jr."/>
            <person name="Ramstad K.M."/>
        </authorList>
    </citation>
    <scope>NUCLEOTIDE SEQUENCE [LARGE SCALE GENOMIC DNA]</scope>
    <source>
        <strain evidence="9">JAX WOST 10</strain>
    </source>
</reference>
<evidence type="ECO:0000313" key="10">
    <source>
        <dbReference type="Proteomes" id="UP001333110"/>
    </source>
</evidence>
<proteinExistence type="predicted"/>